<dbReference type="EMBL" id="LR726632">
    <property type="protein sequence ID" value="VWO97950.1"/>
    <property type="molecule type" value="Genomic_DNA"/>
</dbReference>
<reference evidence="1" key="1">
    <citation type="submission" date="2019-10" db="EMBL/GenBank/DDBJ databases">
        <authorList>
            <person name="Nor Muhammad N."/>
        </authorList>
    </citation>
    <scope>NUCLEOTIDE SEQUENCE</scope>
</reference>
<proteinExistence type="predicted"/>
<gene>
    <name evidence="1" type="primary">A0A024CHY4</name>
</gene>
<evidence type="ECO:0000313" key="1">
    <source>
        <dbReference type="EMBL" id="VWO97950.1"/>
    </source>
</evidence>
<organism evidence="1">
    <name type="scientific">Ganoderma boninense</name>
    <dbReference type="NCBI Taxonomy" id="34458"/>
    <lineage>
        <taxon>Eukaryota</taxon>
        <taxon>Fungi</taxon>
        <taxon>Dikarya</taxon>
        <taxon>Basidiomycota</taxon>
        <taxon>Agaricomycotina</taxon>
        <taxon>Agaricomycetes</taxon>
        <taxon>Polyporales</taxon>
        <taxon>Polyporaceae</taxon>
        <taxon>Ganoderma</taxon>
    </lineage>
</organism>
<protein>
    <submittedName>
        <fullName evidence="1">CipA</fullName>
    </submittedName>
</protein>
<dbReference type="AlphaFoldDB" id="A0A5K1JYY6"/>
<name>A0A5K1JYY6_9APHY</name>
<accession>A0A5K1JYY6</accession>
<sequence>MVLVRKYFGDSFTVDESASIARALKLDAAAAVVAVLEPNPVPACTADAACVSGGSAYVALHLPPHIVSHPSLCD</sequence>